<keyword evidence="3" id="KW-1185">Reference proteome</keyword>
<evidence type="ECO:0000313" key="2">
    <source>
        <dbReference type="EMBL" id="KMO98841.1"/>
    </source>
</evidence>
<name>A0A0J7ANP6_9ACTN</name>
<evidence type="ECO:0000259" key="1">
    <source>
        <dbReference type="PROSITE" id="PS51729"/>
    </source>
</evidence>
<dbReference type="GO" id="GO:0016740">
    <property type="term" value="F:transferase activity"/>
    <property type="evidence" value="ECO:0007669"/>
    <property type="project" value="UniProtKB-KW"/>
</dbReference>
<dbReference type="SUPFAM" id="SSF55729">
    <property type="entry name" value="Acyl-CoA N-acyltransferases (Nat)"/>
    <property type="match status" value="1"/>
</dbReference>
<dbReference type="PROSITE" id="PS51729">
    <property type="entry name" value="GNAT_YJDJ"/>
    <property type="match status" value="1"/>
</dbReference>
<organism evidence="2 3">
    <name type="scientific">Streptomyces roseus</name>
    <dbReference type="NCBI Taxonomy" id="66430"/>
    <lineage>
        <taxon>Bacteria</taxon>
        <taxon>Bacillati</taxon>
        <taxon>Actinomycetota</taxon>
        <taxon>Actinomycetes</taxon>
        <taxon>Kitasatosporales</taxon>
        <taxon>Streptomycetaceae</taxon>
        <taxon>Streptomyces</taxon>
    </lineage>
</organism>
<dbReference type="AlphaFoldDB" id="A0A0J7ANP6"/>
<dbReference type="CDD" id="cd04301">
    <property type="entry name" value="NAT_SF"/>
    <property type="match status" value="1"/>
</dbReference>
<dbReference type="PATRIC" id="fig|66430.4.peg.2703"/>
<gene>
    <name evidence="2" type="ORF">ACS04_05020</name>
</gene>
<dbReference type="STRING" id="66430.ACS04_05020"/>
<dbReference type="Proteomes" id="UP000035932">
    <property type="component" value="Unassembled WGS sequence"/>
</dbReference>
<reference evidence="2 3" key="1">
    <citation type="submission" date="2015-06" db="EMBL/GenBank/DDBJ databases">
        <title>Recapitulation of the evolution of biosynthetic gene clusters reveals hidden chemical diversity on bacterial genomes.</title>
        <authorList>
            <person name="Cruz-Morales P."/>
            <person name="Martinez-Guerrero C."/>
            <person name="Morales-Escalante M.A."/>
            <person name="Yanez-Guerra L.A."/>
            <person name="Kopp J.F."/>
            <person name="Feldmann J."/>
            <person name="Ramos-Aboites H.E."/>
            <person name="Barona-Gomez F."/>
        </authorList>
    </citation>
    <scope>NUCLEOTIDE SEQUENCE [LARGE SCALE GENOMIC DNA]</scope>
    <source>
        <strain evidence="2 3">ATCC 31245</strain>
    </source>
</reference>
<dbReference type="Gene3D" id="3.40.630.30">
    <property type="match status" value="1"/>
</dbReference>
<comment type="caution">
    <text evidence="2">The sequence shown here is derived from an EMBL/GenBank/DDBJ whole genome shotgun (WGS) entry which is preliminary data.</text>
</comment>
<accession>A0A0J7ANP6</accession>
<dbReference type="InterPro" id="IPR031165">
    <property type="entry name" value="GNAT_YJDJ"/>
</dbReference>
<dbReference type="EMBL" id="LFML01000018">
    <property type="protein sequence ID" value="KMO98841.1"/>
    <property type="molecule type" value="Genomic_DNA"/>
</dbReference>
<proteinExistence type="predicted"/>
<dbReference type="OrthoDB" id="5405911at2"/>
<keyword evidence="2" id="KW-0808">Transferase</keyword>
<dbReference type="Pfam" id="PF14542">
    <property type="entry name" value="Acetyltransf_CG"/>
    <property type="match status" value="1"/>
</dbReference>
<feature type="domain" description="N-acetyltransferase" evidence="1">
    <location>
        <begin position="12"/>
        <end position="101"/>
    </location>
</feature>
<protein>
    <submittedName>
        <fullName evidence="2">Acetyltransferase</fullName>
    </submittedName>
</protein>
<sequence>MSQTEAGAIEFKDDREAGRLLAVEAGEVVGLIAYFVLDARPHALVAVHTVVEPGHEGRRIAGDLVKSFYGIAAAEGVPVVPLCPYAAAWAGRHPEPAPEAPAEVVEAAKAQLAASPDLW</sequence>
<dbReference type="InterPro" id="IPR016181">
    <property type="entry name" value="Acyl_CoA_acyltransferase"/>
</dbReference>
<evidence type="ECO:0000313" key="3">
    <source>
        <dbReference type="Proteomes" id="UP000035932"/>
    </source>
</evidence>
<dbReference type="RefSeq" id="WP_048475278.1">
    <property type="nucleotide sequence ID" value="NZ_JBIRUD010000018.1"/>
</dbReference>